<protein>
    <submittedName>
        <fullName evidence="2">Uncharacterized protein</fullName>
    </submittedName>
</protein>
<feature type="chain" id="PRO_5035942604" evidence="1">
    <location>
        <begin position="19"/>
        <end position="214"/>
    </location>
</feature>
<evidence type="ECO:0000313" key="3">
    <source>
        <dbReference type="Proteomes" id="UP000835052"/>
    </source>
</evidence>
<sequence length="214" mass="24987">MVFRVLFCLFVIAHSVNGNAFSAFGTADDDAQSSAAAEVAKKDELNVGEYCAAFRINFNYYCRGIWTLEKLQKNSHHYEKIQAFCPNYKKNCIEETAAKRGLERAKTERRRRLLKAVGDLNYDEIMQGLAGVVPCRRNCDHRLHPHCTPKCKCEYELERMKDWCKPPQVSALLISCRMWEYECASFLPENYASIYVQDRSEDQSEEKERKRRRF</sequence>
<proteinExistence type="predicted"/>
<dbReference type="AlphaFoldDB" id="A0A8S1I020"/>
<name>A0A8S1I020_9PELO</name>
<dbReference type="EMBL" id="CAJGYM010000179">
    <property type="protein sequence ID" value="CAD6199497.1"/>
    <property type="molecule type" value="Genomic_DNA"/>
</dbReference>
<dbReference type="PANTHER" id="PTHR35015">
    <property type="entry name" value="PROTEIN CBR-OSM-7-RELATED"/>
    <property type="match status" value="1"/>
</dbReference>
<evidence type="ECO:0000313" key="2">
    <source>
        <dbReference type="EMBL" id="CAD6199497.1"/>
    </source>
</evidence>
<organism evidence="2 3">
    <name type="scientific">Caenorhabditis auriculariae</name>
    <dbReference type="NCBI Taxonomy" id="2777116"/>
    <lineage>
        <taxon>Eukaryota</taxon>
        <taxon>Metazoa</taxon>
        <taxon>Ecdysozoa</taxon>
        <taxon>Nematoda</taxon>
        <taxon>Chromadorea</taxon>
        <taxon>Rhabditida</taxon>
        <taxon>Rhabditina</taxon>
        <taxon>Rhabditomorpha</taxon>
        <taxon>Rhabditoidea</taxon>
        <taxon>Rhabditidae</taxon>
        <taxon>Peloderinae</taxon>
        <taxon>Caenorhabditis</taxon>
    </lineage>
</organism>
<dbReference type="GO" id="GO:0005615">
    <property type="term" value="C:extracellular space"/>
    <property type="evidence" value="ECO:0007669"/>
    <property type="project" value="TreeGrafter"/>
</dbReference>
<feature type="signal peptide" evidence="1">
    <location>
        <begin position="1"/>
        <end position="18"/>
    </location>
</feature>
<dbReference type="GO" id="GO:0005112">
    <property type="term" value="F:Notch binding"/>
    <property type="evidence" value="ECO:0007669"/>
    <property type="project" value="TreeGrafter"/>
</dbReference>
<reference evidence="2" key="1">
    <citation type="submission" date="2020-10" db="EMBL/GenBank/DDBJ databases">
        <authorList>
            <person name="Kikuchi T."/>
        </authorList>
    </citation>
    <scope>NUCLEOTIDE SEQUENCE</scope>
    <source>
        <strain evidence="2">NKZ352</strain>
    </source>
</reference>
<dbReference type="Proteomes" id="UP000835052">
    <property type="component" value="Unassembled WGS sequence"/>
</dbReference>
<accession>A0A8S1I020</accession>
<evidence type="ECO:0000256" key="1">
    <source>
        <dbReference type="SAM" id="SignalP"/>
    </source>
</evidence>
<dbReference type="OrthoDB" id="5810033at2759"/>
<dbReference type="GO" id="GO:0045747">
    <property type="term" value="P:positive regulation of Notch signaling pathway"/>
    <property type="evidence" value="ECO:0007669"/>
    <property type="project" value="TreeGrafter"/>
</dbReference>
<dbReference type="PANTHER" id="PTHR35015:SF2">
    <property type="entry name" value="DELTA AND OSM-11 HOMOLOG PROTEIN 1"/>
    <property type="match status" value="1"/>
</dbReference>
<dbReference type="InterPro" id="IPR053124">
    <property type="entry name" value="Notch_signaling_modulators"/>
</dbReference>
<keyword evidence="3" id="KW-1185">Reference proteome</keyword>
<comment type="caution">
    <text evidence="2">The sequence shown here is derived from an EMBL/GenBank/DDBJ whole genome shotgun (WGS) entry which is preliminary data.</text>
</comment>
<keyword evidence="1" id="KW-0732">Signal</keyword>
<gene>
    <name evidence="2" type="ORF">CAUJ_LOCUS15399</name>
</gene>